<evidence type="ECO:0000256" key="5">
    <source>
        <dbReference type="ARBA" id="ARBA00022692"/>
    </source>
</evidence>
<keyword evidence="6 9" id="KW-1133">Transmembrane helix</keyword>
<evidence type="ECO:0000256" key="8">
    <source>
        <dbReference type="ARBA" id="ARBA00035655"/>
    </source>
</evidence>
<dbReference type="KEGG" id="alus:STSP2_03348"/>
<dbReference type="PANTHER" id="PTHR30574:SF1">
    <property type="entry name" value="SULPHUR TRANSPORT DOMAIN-CONTAINING PROTEIN"/>
    <property type="match status" value="1"/>
</dbReference>
<keyword evidence="4" id="KW-0997">Cell inner membrane</keyword>
<feature type="transmembrane region" description="Helical" evidence="9">
    <location>
        <begin position="50"/>
        <end position="68"/>
    </location>
</feature>
<dbReference type="STRING" id="1936003.STSP2_03348"/>
<dbReference type="PANTHER" id="PTHR30574">
    <property type="entry name" value="INNER MEMBRANE PROTEIN YEDE"/>
    <property type="match status" value="1"/>
</dbReference>
<keyword evidence="3" id="KW-1003">Cell membrane</keyword>
<dbReference type="OrthoDB" id="9814020at2"/>
<evidence type="ECO:0000256" key="7">
    <source>
        <dbReference type="ARBA" id="ARBA00023136"/>
    </source>
</evidence>
<evidence type="ECO:0000256" key="10">
    <source>
        <dbReference type="SAM" id="SignalP"/>
    </source>
</evidence>
<evidence type="ECO:0000313" key="11">
    <source>
        <dbReference type="EMBL" id="AQT70144.1"/>
    </source>
</evidence>
<dbReference type="GO" id="GO:0005886">
    <property type="term" value="C:plasma membrane"/>
    <property type="evidence" value="ECO:0007669"/>
    <property type="project" value="UniProtKB-SubCell"/>
</dbReference>
<keyword evidence="12" id="KW-1185">Reference proteome</keyword>
<feature type="signal peptide" evidence="10">
    <location>
        <begin position="1"/>
        <end position="26"/>
    </location>
</feature>
<gene>
    <name evidence="11" type="ORF">STSP2_03348</name>
</gene>
<dbReference type="Pfam" id="PF04143">
    <property type="entry name" value="Sulf_transp"/>
    <property type="match status" value="1"/>
</dbReference>
<dbReference type="InterPro" id="IPR007272">
    <property type="entry name" value="Sulf_transp_TsuA/YedE"/>
</dbReference>
<feature type="transmembrane region" description="Helical" evidence="9">
    <location>
        <begin position="111"/>
        <end position="129"/>
    </location>
</feature>
<protein>
    <submittedName>
        <fullName evidence="11">Putative inner membrane protein</fullName>
    </submittedName>
</protein>
<evidence type="ECO:0000256" key="3">
    <source>
        <dbReference type="ARBA" id="ARBA00022475"/>
    </source>
</evidence>
<keyword evidence="2" id="KW-0813">Transport</keyword>
<feature type="chain" id="PRO_5012730665" evidence="10">
    <location>
        <begin position="27"/>
        <end position="212"/>
    </location>
</feature>
<sequence length="212" mass="23037" precursor="true">MFRNKGAAIALLFAVTLCFTVIPAMAQAEESGSAVQGEDGSLLTDLRWSPYWVGAGIGVLSMFTFVLSDHPIGVSTAYARTAGMVQKLFQRRTVEENAYYQKFPPKVDWEWMFVLGIFIGAFLSAQLSGRFVLRMVPTVWQETAGPSGLLRWIFALVGGAVMGLGARWARGCTSGHGISGTLQLAVSSWIVLISLFASGVLTAMVLYYGFFI</sequence>
<feature type="transmembrane region" description="Helical" evidence="9">
    <location>
        <begin position="189"/>
        <end position="210"/>
    </location>
</feature>
<proteinExistence type="inferred from homology"/>
<feature type="transmembrane region" description="Helical" evidence="9">
    <location>
        <begin position="149"/>
        <end position="169"/>
    </location>
</feature>
<keyword evidence="7 9" id="KW-0472">Membrane</keyword>
<evidence type="ECO:0000313" key="12">
    <source>
        <dbReference type="Proteomes" id="UP000189674"/>
    </source>
</evidence>
<keyword evidence="10" id="KW-0732">Signal</keyword>
<dbReference type="Proteomes" id="UP000189674">
    <property type="component" value="Chromosome"/>
</dbReference>
<name>A0A1U9NQX3_9BACT</name>
<comment type="similarity">
    <text evidence="8">Belongs to the TsuA/YedE (TC 9.B.102) family.</text>
</comment>
<evidence type="ECO:0000256" key="6">
    <source>
        <dbReference type="ARBA" id="ARBA00022989"/>
    </source>
</evidence>
<dbReference type="AlphaFoldDB" id="A0A1U9NQX3"/>
<evidence type="ECO:0000256" key="9">
    <source>
        <dbReference type="SAM" id="Phobius"/>
    </source>
</evidence>
<reference evidence="12" key="1">
    <citation type="submission" date="2017-02" db="EMBL/GenBank/DDBJ databases">
        <title>Comparative genomics and description of representatives of a novel lineage of planctomycetes thriving in anoxic sediments.</title>
        <authorList>
            <person name="Spring S."/>
            <person name="Bunk B."/>
            <person name="Sproer C."/>
        </authorList>
    </citation>
    <scope>NUCLEOTIDE SEQUENCE [LARGE SCALE GENOMIC DNA]</scope>
    <source>
        <strain evidence="12">ST-NAGAB-D1</strain>
    </source>
</reference>
<keyword evidence="5 9" id="KW-0812">Transmembrane</keyword>
<evidence type="ECO:0000256" key="1">
    <source>
        <dbReference type="ARBA" id="ARBA00004429"/>
    </source>
</evidence>
<comment type="subcellular location">
    <subcellularLocation>
        <location evidence="1">Cell inner membrane</location>
        <topology evidence="1">Multi-pass membrane protein</topology>
    </subcellularLocation>
</comment>
<organism evidence="11 12">
    <name type="scientific">Anaerohalosphaera lusitana</name>
    <dbReference type="NCBI Taxonomy" id="1936003"/>
    <lineage>
        <taxon>Bacteria</taxon>
        <taxon>Pseudomonadati</taxon>
        <taxon>Planctomycetota</taxon>
        <taxon>Phycisphaerae</taxon>
        <taxon>Sedimentisphaerales</taxon>
        <taxon>Anaerohalosphaeraceae</taxon>
        <taxon>Anaerohalosphaera</taxon>
    </lineage>
</organism>
<evidence type="ECO:0000256" key="4">
    <source>
        <dbReference type="ARBA" id="ARBA00022519"/>
    </source>
</evidence>
<dbReference type="RefSeq" id="WP_146663754.1">
    <property type="nucleotide sequence ID" value="NZ_CP019791.1"/>
</dbReference>
<dbReference type="EMBL" id="CP019791">
    <property type="protein sequence ID" value="AQT70144.1"/>
    <property type="molecule type" value="Genomic_DNA"/>
</dbReference>
<accession>A0A1U9NQX3</accession>
<evidence type="ECO:0000256" key="2">
    <source>
        <dbReference type="ARBA" id="ARBA00022448"/>
    </source>
</evidence>